<protein>
    <submittedName>
        <fullName evidence="1">Uncharacterized protein</fullName>
    </submittedName>
</protein>
<feature type="non-terminal residue" evidence="1">
    <location>
        <position position="1"/>
    </location>
</feature>
<dbReference type="AlphaFoldDB" id="A0A2K3KL77"/>
<sequence>FSEGRAVSEFFQEVELLSEHFMVVLNFGGYLCSERGRPGFYWNYGLFKSMAFCFSS</sequence>
<name>A0A2K3KL77_TRIPR</name>
<proteinExistence type="predicted"/>
<organism evidence="1 2">
    <name type="scientific">Trifolium pratense</name>
    <name type="common">Red clover</name>
    <dbReference type="NCBI Taxonomy" id="57577"/>
    <lineage>
        <taxon>Eukaryota</taxon>
        <taxon>Viridiplantae</taxon>
        <taxon>Streptophyta</taxon>
        <taxon>Embryophyta</taxon>
        <taxon>Tracheophyta</taxon>
        <taxon>Spermatophyta</taxon>
        <taxon>Magnoliopsida</taxon>
        <taxon>eudicotyledons</taxon>
        <taxon>Gunneridae</taxon>
        <taxon>Pentapetalae</taxon>
        <taxon>rosids</taxon>
        <taxon>fabids</taxon>
        <taxon>Fabales</taxon>
        <taxon>Fabaceae</taxon>
        <taxon>Papilionoideae</taxon>
        <taxon>50 kb inversion clade</taxon>
        <taxon>NPAAA clade</taxon>
        <taxon>Hologalegina</taxon>
        <taxon>IRL clade</taxon>
        <taxon>Trifolieae</taxon>
        <taxon>Trifolium</taxon>
    </lineage>
</organism>
<dbReference type="EMBL" id="ASHM01202844">
    <property type="protein sequence ID" value="PNX67044.1"/>
    <property type="molecule type" value="Genomic_DNA"/>
</dbReference>
<reference evidence="1 2" key="2">
    <citation type="journal article" date="2017" name="Front. Plant Sci.">
        <title>Gene Classification and Mining of Molecular Markers Useful in Red Clover (Trifolium pratense) Breeding.</title>
        <authorList>
            <person name="Istvanek J."/>
            <person name="Dluhosova J."/>
            <person name="Dluhos P."/>
            <person name="Patkova L."/>
            <person name="Nedelnik J."/>
            <person name="Repkova J."/>
        </authorList>
    </citation>
    <scope>NUCLEOTIDE SEQUENCE [LARGE SCALE GENOMIC DNA]</scope>
    <source>
        <strain evidence="2">cv. Tatra</strain>
        <tissue evidence="1">Young leaves</tissue>
    </source>
</reference>
<gene>
    <name evidence="1" type="ORF">L195_g063335</name>
</gene>
<evidence type="ECO:0000313" key="2">
    <source>
        <dbReference type="Proteomes" id="UP000236291"/>
    </source>
</evidence>
<evidence type="ECO:0000313" key="1">
    <source>
        <dbReference type="EMBL" id="PNX67044.1"/>
    </source>
</evidence>
<dbReference type="Proteomes" id="UP000236291">
    <property type="component" value="Unassembled WGS sequence"/>
</dbReference>
<reference evidence="1 2" key="1">
    <citation type="journal article" date="2014" name="Am. J. Bot.">
        <title>Genome assembly and annotation for red clover (Trifolium pratense; Fabaceae).</title>
        <authorList>
            <person name="Istvanek J."/>
            <person name="Jaros M."/>
            <person name="Krenek A."/>
            <person name="Repkova J."/>
        </authorList>
    </citation>
    <scope>NUCLEOTIDE SEQUENCE [LARGE SCALE GENOMIC DNA]</scope>
    <source>
        <strain evidence="2">cv. Tatra</strain>
        <tissue evidence="1">Young leaves</tissue>
    </source>
</reference>
<accession>A0A2K3KL77</accession>
<comment type="caution">
    <text evidence="1">The sequence shown here is derived from an EMBL/GenBank/DDBJ whole genome shotgun (WGS) entry which is preliminary data.</text>
</comment>